<keyword evidence="2" id="KW-1185">Reference proteome</keyword>
<sequence>MNFDFGTQFTPTNSSLAGETPMQMKLWLLTRTGEVDYDEAAAMVVAAVELWPAREIAAASHGTESDAQWTSPNHSTCQLIGLAAEGITPRVLLVDVKGN</sequence>
<accession>A0ABP6Y4U1</accession>
<evidence type="ECO:0000313" key="1">
    <source>
        <dbReference type="EMBL" id="GAA3576945.1"/>
    </source>
</evidence>
<organism evidence="1 2">
    <name type="scientific">Kribbella ginsengisoli</name>
    <dbReference type="NCBI Taxonomy" id="363865"/>
    <lineage>
        <taxon>Bacteria</taxon>
        <taxon>Bacillati</taxon>
        <taxon>Actinomycetota</taxon>
        <taxon>Actinomycetes</taxon>
        <taxon>Propionibacteriales</taxon>
        <taxon>Kribbellaceae</taxon>
        <taxon>Kribbella</taxon>
    </lineage>
</organism>
<dbReference type="RefSeq" id="WP_344845037.1">
    <property type="nucleotide sequence ID" value="NZ_BAABAA010000007.1"/>
</dbReference>
<gene>
    <name evidence="1" type="ORF">GCM10022235_53510</name>
</gene>
<reference evidence="2" key="1">
    <citation type="journal article" date="2019" name="Int. J. Syst. Evol. Microbiol.">
        <title>The Global Catalogue of Microorganisms (GCM) 10K type strain sequencing project: providing services to taxonomists for standard genome sequencing and annotation.</title>
        <authorList>
            <consortium name="The Broad Institute Genomics Platform"/>
            <consortium name="The Broad Institute Genome Sequencing Center for Infectious Disease"/>
            <person name="Wu L."/>
            <person name="Ma J."/>
        </authorList>
    </citation>
    <scope>NUCLEOTIDE SEQUENCE [LARGE SCALE GENOMIC DNA]</scope>
    <source>
        <strain evidence="2">JCM 16928</strain>
    </source>
</reference>
<dbReference type="Proteomes" id="UP001501222">
    <property type="component" value="Unassembled WGS sequence"/>
</dbReference>
<comment type="caution">
    <text evidence="1">The sequence shown here is derived from an EMBL/GenBank/DDBJ whole genome shotgun (WGS) entry which is preliminary data.</text>
</comment>
<dbReference type="EMBL" id="BAABAA010000007">
    <property type="protein sequence ID" value="GAA3576945.1"/>
    <property type="molecule type" value="Genomic_DNA"/>
</dbReference>
<protein>
    <submittedName>
        <fullName evidence="1">Uncharacterized protein</fullName>
    </submittedName>
</protein>
<evidence type="ECO:0000313" key="2">
    <source>
        <dbReference type="Proteomes" id="UP001501222"/>
    </source>
</evidence>
<proteinExistence type="predicted"/>
<name>A0ABP6Y4U1_9ACTN</name>